<sequence length="99" mass="11105">MARHLCDWIHIHDTFVLFIRIIEGGEVKSEHVKKQRRRRSTAQLCPTACNQSSVEKPHPVAKIQSKRSPAQNSRHKKVNPTAATRKPLVATPGYVAAST</sequence>
<dbReference type="AlphaFoldDB" id="A0A8X8ZSX2"/>
<evidence type="ECO:0000313" key="3">
    <source>
        <dbReference type="Proteomes" id="UP000298416"/>
    </source>
</evidence>
<evidence type="ECO:0000313" key="2">
    <source>
        <dbReference type="EMBL" id="KAG6415496.1"/>
    </source>
</evidence>
<accession>A0A8X8ZSX2</accession>
<dbReference type="EMBL" id="PNBA02000008">
    <property type="protein sequence ID" value="KAG6415496.1"/>
    <property type="molecule type" value="Genomic_DNA"/>
</dbReference>
<protein>
    <submittedName>
        <fullName evidence="2">Uncharacterized protein</fullName>
    </submittedName>
</protein>
<reference evidence="2" key="1">
    <citation type="submission" date="2018-01" db="EMBL/GenBank/DDBJ databases">
        <authorList>
            <person name="Mao J.F."/>
        </authorList>
    </citation>
    <scope>NUCLEOTIDE SEQUENCE</scope>
    <source>
        <strain evidence="2">Huo1</strain>
        <tissue evidence="2">Leaf</tissue>
    </source>
</reference>
<reference evidence="2" key="2">
    <citation type="submission" date="2020-08" db="EMBL/GenBank/DDBJ databases">
        <title>Plant Genome Project.</title>
        <authorList>
            <person name="Zhang R.-G."/>
        </authorList>
    </citation>
    <scope>NUCLEOTIDE SEQUENCE</scope>
    <source>
        <strain evidence="2">Huo1</strain>
        <tissue evidence="2">Leaf</tissue>
    </source>
</reference>
<feature type="region of interest" description="Disordered" evidence="1">
    <location>
        <begin position="32"/>
        <end position="99"/>
    </location>
</feature>
<organism evidence="2">
    <name type="scientific">Salvia splendens</name>
    <name type="common">Scarlet sage</name>
    <dbReference type="NCBI Taxonomy" id="180675"/>
    <lineage>
        <taxon>Eukaryota</taxon>
        <taxon>Viridiplantae</taxon>
        <taxon>Streptophyta</taxon>
        <taxon>Embryophyta</taxon>
        <taxon>Tracheophyta</taxon>
        <taxon>Spermatophyta</taxon>
        <taxon>Magnoliopsida</taxon>
        <taxon>eudicotyledons</taxon>
        <taxon>Gunneridae</taxon>
        <taxon>Pentapetalae</taxon>
        <taxon>asterids</taxon>
        <taxon>lamiids</taxon>
        <taxon>Lamiales</taxon>
        <taxon>Lamiaceae</taxon>
        <taxon>Nepetoideae</taxon>
        <taxon>Mentheae</taxon>
        <taxon>Salviinae</taxon>
        <taxon>Salvia</taxon>
        <taxon>Salvia subgen. Calosphace</taxon>
        <taxon>core Calosphace</taxon>
    </lineage>
</organism>
<proteinExistence type="predicted"/>
<keyword evidence="3" id="KW-1185">Reference proteome</keyword>
<gene>
    <name evidence="2" type="ORF">SASPL_122907</name>
</gene>
<name>A0A8X8ZSX2_SALSN</name>
<feature type="compositionally biased region" description="Polar residues" evidence="1">
    <location>
        <begin position="41"/>
        <end position="54"/>
    </location>
</feature>
<dbReference type="Proteomes" id="UP000298416">
    <property type="component" value="Unassembled WGS sequence"/>
</dbReference>
<evidence type="ECO:0000256" key="1">
    <source>
        <dbReference type="SAM" id="MobiDB-lite"/>
    </source>
</evidence>
<comment type="caution">
    <text evidence="2">The sequence shown here is derived from an EMBL/GenBank/DDBJ whole genome shotgun (WGS) entry which is preliminary data.</text>
</comment>